<feature type="domain" description="ABC transmembrane type-1" evidence="11">
    <location>
        <begin position="44"/>
        <end position="331"/>
    </location>
</feature>
<dbReference type="SUPFAM" id="SSF52540">
    <property type="entry name" value="P-loop containing nucleoside triphosphate hydrolases"/>
    <property type="match status" value="1"/>
</dbReference>
<keyword evidence="5" id="KW-0547">Nucleotide-binding</keyword>
<evidence type="ECO:0000256" key="8">
    <source>
        <dbReference type="ARBA" id="ARBA00023136"/>
    </source>
</evidence>
<dbReference type="PROSITE" id="PS50893">
    <property type="entry name" value="ABC_TRANSPORTER_2"/>
    <property type="match status" value="1"/>
</dbReference>
<evidence type="ECO:0000256" key="1">
    <source>
        <dbReference type="ARBA" id="ARBA00004651"/>
    </source>
</evidence>
<dbReference type="FunFam" id="3.40.50.300:FF:000854">
    <property type="entry name" value="Multidrug ABC transporter ATP-binding protein"/>
    <property type="match status" value="1"/>
</dbReference>
<dbReference type="EMBL" id="CP043505">
    <property type="protein sequence ID" value="QEO14840.1"/>
    <property type="molecule type" value="Genomic_DNA"/>
</dbReference>
<feature type="transmembrane region" description="Helical" evidence="9">
    <location>
        <begin position="43"/>
        <end position="66"/>
    </location>
</feature>
<evidence type="ECO:0000259" key="11">
    <source>
        <dbReference type="PROSITE" id="PS50929"/>
    </source>
</evidence>
<accession>A0A5C1YHG1</accession>
<feature type="transmembrane region" description="Helical" evidence="9">
    <location>
        <begin position="308"/>
        <end position="329"/>
    </location>
</feature>
<dbReference type="Gene3D" id="3.40.50.300">
    <property type="entry name" value="P-loop containing nucleotide triphosphate hydrolases"/>
    <property type="match status" value="1"/>
</dbReference>
<dbReference type="GO" id="GO:0034040">
    <property type="term" value="F:ATPase-coupled lipid transmembrane transporter activity"/>
    <property type="evidence" value="ECO:0007669"/>
    <property type="project" value="TreeGrafter"/>
</dbReference>
<dbReference type="GO" id="GO:0016887">
    <property type="term" value="F:ATP hydrolysis activity"/>
    <property type="evidence" value="ECO:0007669"/>
    <property type="project" value="InterPro"/>
</dbReference>
<dbReference type="InterPro" id="IPR036640">
    <property type="entry name" value="ABC1_TM_sf"/>
</dbReference>
<dbReference type="OrthoDB" id="9806127at2"/>
<dbReference type="Pfam" id="PF00005">
    <property type="entry name" value="ABC_tran"/>
    <property type="match status" value="1"/>
</dbReference>
<organism evidence="12 13">
    <name type="scientific">Agromyces intestinalis</name>
    <dbReference type="NCBI Taxonomy" id="2592652"/>
    <lineage>
        <taxon>Bacteria</taxon>
        <taxon>Bacillati</taxon>
        <taxon>Actinomycetota</taxon>
        <taxon>Actinomycetes</taxon>
        <taxon>Micrococcales</taxon>
        <taxon>Microbacteriaceae</taxon>
        <taxon>Agromyces</taxon>
    </lineage>
</organism>
<proteinExistence type="predicted"/>
<dbReference type="PROSITE" id="PS00211">
    <property type="entry name" value="ABC_TRANSPORTER_1"/>
    <property type="match status" value="1"/>
</dbReference>
<gene>
    <name evidence="12" type="ORF">FLP10_10795</name>
</gene>
<dbReference type="InterPro" id="IPR003593">
    <property type="entry name" value="AAA+_ATPase"/>
</dbReference>
<evidence type="ECO:0000256" key="5">
    <source>
        <dbReference type="ARBA" id="ARBA00022741"/>
    </source>
</evidence>
<reference evidence="12 13" key="1">
    <citation type="submission" date="2019-09" db="EMBL/GenBank/DDBJ databases">
        <title>Genome sequencing of strain KACC 19306.</title>
        <authorList>
            <person name="Heo J."/>
            <person name="Kim S.-J."/>
            <person name="Kim J.-S."/>
            <person name="Hong S.-B."/>
            <person name="Kwon S.-W."/>
        </authorList>
    </citation>
    <scope>NUCLEOTIDE SEQUENCE [LARGE SCALE GENOMIC DNA]</scope>
    <source>
        <strain evidence="12 13">KACC 19306</strain>
    </source>
</reference>
<keyword evidence="3" id="KW-1003">Cell membrane</keyword>
<dbReference type="InterPro" id="IPR027417">
    <property type="entry name" value="P-loop_NTPase"/>
</dbReference>
<dbReference type="SMART" id="SM00382">
    <property type="entry name" value="AAA"/>
    <property type="match status" value="1"/>
</dbReference>
<dbReference type="InterPro" id="IPR039421">
    <property type="entry name" value="Type_1_exporter"/>
</dbReference>
<dbReference type="GO" id="GO:0005886">
    <property type="term" value="C:plasma membrane"/>
    <property type="evidence" value="ECO:0007669"/>
    <property type="project" value="UniProtKB-SubCell"/>
</dbReference>
<dbReference type="PANTHER" id="PTHR24221">
    <property type="entry name" value="ATP-BINDING CASSETTE SUB-FAMILY B"/>
    <property type="match status" value="1"/>
</dbReference>
<dbReference type="AlphaFoldDB" id="A0A5C1YHG1"/>
<feature type="domain" description="ABC transporter" evidence="10">
    <location>
        <begin position="379"/>
        <end position="617"/>
    </location>
</feature>
<dbReference type="Gene3D" id="1.20.1560.10">
    <property type="entry name" value="ABC transporter type 1, transmembrane domain"/>
    <property type="match status" value="1"/>
</dbReference>
<keyword evidence="8 9" id="KW-0472">Membrane</keyword>
<keyword evidence="2" id="KW-0813">Transport</keyword>
<feature type="transmembrane region" description="Helical" evidence="9">
    <location>
        <begin position="86"/>
        <end position="106"/>
    </location>
</feature>
<dbReference type="InterPro" id="IPR003439">
    <property type="entry name" value="ABC_transporter-like_ATP-bd"/>
</dbReference>
<dbReference type="SUPFAM" id="SSF90123">
    <property type="entry name" value="ABC transporter transmembrane region"/>
    <property type="match status" value="1"/>
</dbReference>
<sequence length="634" mass="66754">MAIRGRERVVASEDDLNAIRTRHPFRTGLAGLARGGATEPGTFAVSIAAALVQCGSLVVASVGLGWVTDTVIEPSFAAGEVGAGALWAAFAVVFGLAAMKVTGLVVRRVASGITQFRVQARSRRQVTRQYLALGFGWHLRHPPGRLLSNAVSDVEAMWQPIMPLPFAIGVTFMLVAAAVTVAFADVVLALVTLALIVAIVGVNLWYQRVLAPRARRAQQLRGSVSAIAHESFDGAEVVRTLGLADHELERFGAAARELRDANVRSGRITSLFDPVIEFLPTVAVLGVLLLGCARVADGDLSAGELVQVAYLFVTMAFPLQVIGRVLSALPMSVVGRERVEAVLRADEFPEYGERDLDPEGAGAALDARGIALDARGIAVDARGIGFGYPGGRPVLRDLDLGAEPGRVVALVGPTGSGKSTLVQVLDRLVDPEEGIVRLDGEDARSYAPGRIAAAVGLAPQHAFLFDDSVRFNVDLGRGYGDDRIWEALRAASADSFVAALPDGLDADLGERGATLSGGQKQRLVLARALVSRPRLLLLDDATSALDARVEREVIGRLALATRSGAAGRLTVVIVASRASSIALADEIVFLDGGRIVARGTHDELVLAAPGYRELVEAYGSAIAVDELTRAAVHA</sequence>
<evidence type="ECO:0000313" key="13">
    <source>
        <dbReference type="Proteomes" id="UP000324678"/>
    </source>
</evidence>
<comment type="subcellular location">
    <subcellularLocation>
        <location evidence="1">Cell membrane</location>
        <topology evidence="1">Multi-pass membrane protein</topology>
    </subcellularLocation>
</comment>
<evidence type="ECO:0000256" key="7">
    <source>
        <dbReference type="ARBA" id="ARBA00022989"/>
    </source>
</evidence>
<evidence type="ECO:0000256" key="4">
    <source>
        <dbReference type="ARBA" id="ARBA00022692"/>
    </source>
</evidence>
<feature type="transmembrane region" description="Helical" evidence="9">
    <location>
        <begin position="275"/>
        <end position="296"/>
    </location>
</feature>
<keyword evidence="4 9" id="KW-0812">Transmembrane</keyword>
<feature type="transmembrane region" description="Helical" evidence="9">
    <location>
        <begin position="161"/>
        <end position="181"/>
    </location>
</feature>
<feature type="transmembrane region" description="Helical" evidence="9">
    <location>
        <begin position="187"/>
        <end position="206"/>
    </location>
</feature>
<dbReference type="InterPro" id="IPR011527">
    <property type="entry name" value="ABC1_TM_dom"/>
</dbReference>
<evidence type="ECO:0000256" key="9">
    <source>
        <dbReference type="SAM" id="Phobius"/>
    </source>
</evidence>
<name>A0A5C1YHG1_9MICO</name>
<dbReference type="InterPro" id="IPR017871">
    <property type="entry name" value="ABC_transporter-like_CS"/>
</dbReference>
<dbReference type="KEGG" id="ail:FLP10_10795"/>
<dbReference type="PROSITE" id="PS50929">
    <property type="entry name" value="ABC_TM1F"/>
    <property type="match status" value="1"/>
</dbReference>
<keyword evidence="13" id="KW-1185">Reference proteome</keyword>
<dbReference type="GO" id="GO:0140359">
    <property type="term" value="F:ABC-type transporter activity"/>
    <property type="evidence" value="ECO:0007669"/>
    <property type="project" value="InterPro"/>
</dbReference>
<keyword evidence="7 9" id="KW-1133">Transmembrane helix</keyword>
<evidence type="ECO:0000256" key="6">
    <source>
        <dbReference type="ARBA" id="ARBA00022840"/>
    </source>
</evidence>
<dbReference type="PANTHER" id="PTHR24221:SF654">
    <property type="entry name" value="ATP-BINDING CASSETTE SUB-FAMILY B MEMBER 6"/>
    <property type="match status" value="1"/>
</dbReference>
<evidence type="ECO:0000256" key="3">
    <source>
        <dbReference type="ARBA" id="ARBA00022475"/>
    </source>
</evidence>
<keyword evidence="6 12" id="KW-0067">ATP-binding</keyword>
<dbReference type="Proteomes" id="UP000324678">
    <property type="component" value="Chromosome"/>
</dbReference>
<dbReference type="RefSeq" id="WP_149160859.1">
    <property type="nucleotide sequence ID" value="NZ_CP043505.1"/>
</dbReference>
<dbReference type="GO" id="GO:0005524">
    <property type="term" value="F:ATP binding"/>
    <property type="evidence" value="ECO:0007669"/>
    <property type="project" value="UniProtKB-KW"/>
</dbReference>
<evidence type="ECO:0000259" key="10">
    <source>
        <dbReference type="PROSITE" id="PS50893"/>
    </source>
</evidence>
<evidence type="ECO:0000256" key="2">
    <source>
        <dbReference type="ARBA" id="ARBA00022448"/>
    </source>
</evidence>
<protein>
    <submittedName>
        <fullName evidence="12">ABC transporter ATP-binding protein</fullName>
    </submittedName>
</protein>
<evidence type="ECO:0000313" key="12">
    <source>
        <dbReference type="EMBL" id="QEO14840.1"/>
    </source>
</evidence>
<dbReference type="Pfam" id="PF00664">
    <property type="entry name" value="ABC_membrane"/>
    <property type="match status" value="1"/>
</dbReference>